<dbReference type="Gene3D" id="3.30.530.20">
    <property type="match status" value="1"/>
</dbReference>
<dbReference type="SUPFAM" id="SSF55961">
    <property type="entry name" value="Bet v1-like"/>
    <property type="match status" value="1"/>
</dbReference>
<feature type="domain" description="Activator of Hsp90 ATPase homologue 1/2-like C-terminal" evidence="2">
    <location>
        <begin position="17"/>
        <end position="134"/>
    </location>
</feature>
<gene>
    <name evidence="3" type="ORF">K7J14_02420</name>
</gene>
<name>A0AAE3EFI3_9SPIR</name>
<reference evidence="3" key="1">
    <citation type="submission" date="2021-08" db="EMBL/GenBank/DDBJ databases">
        <title>Comparative analyses of Brucepasteria parasyntrophica and Teretinema zuelzerae.</title>
        <authorList>
            <person name="Song Y."/>
            <person name="Brune A."/>
        </authorList>
    </citation>
    <scope>NUCLEOTIDE SEQUENCE</scope>
    <source>
        <strain evidence="3">DSM 1903</strain>
    </source>
</reference>
<keyword evidence="4" id="KW-1185">Reference proteome</keyword>
<evidence type="ECO:0000256" key="1">
    <source>
        <dbReference type="ARBA" id="ARBA00006817"/>
    </source>
</evidence>
<dbReference type="InterPro" id="IPR013538">
    <property type="entry name" value="ASHA1/2-like_C"/>
</dbReference>
<protein>
    <submittedName>
        <fullName evidence="3">SRPBCC domain-containing protein</fullName>
    </submittedName>
</protein>
<accession>A0AAE3EFI3</accession>
<comment type="caution">
    <text evidence="3">The sequence shown here is derived from an EMBL/GenBank/DDBJ whole genome shotgun (WGS) entry which is preliminary data.</text>
</comment>
<dbReference type="Proteomes" id="UP001198163">
    <property type="component" value="Unassembled WGS sequence"/>
</dbReference>
<comment type="similarity">
    <text evidence="1">Belongs to the AHA1 family.</text>
</comment>
<evidence type="ECO:0000313" key="4">
    <source>
        <dbReference type="Proteomes" id="UP001198163"/>
    </source>
</evidence>
<evidence type="ECO:0000259" key="2">
    <source>
        <dbReference type="Pfam" id="PF08327"/>
    </source>
</evidence>
<dbReference type="RefSeq" id="WP_230752644.1">
    <property type="nucleotide sequence ID" value="NZ_JAINWA010000001.1"/>
</dbReference>
<organism evidence="3 4">
    <name type="scientific">Teretinema zuelzerae</name>
    <dbReference type="NCBI Taxonomy" id="156"/>
    <lineage>
        <taxon>Bacteria</taxon>
        <taxon>Pseudomonadati</taxon>
        <taxon>Spirochaetota</taxon>
        <taxon>Spirochaetia</taxon>
        <taxon>Spirochaetales</taxon>
        <taxon>Treponemataceae</taxon>
        <taxon>Teretinema</taxon>
    </lineage>
</organism>
<dbReference type="InterPro" id="IPR023393">
    <property type="entry name" value="START-like_dom_sf"/>
</dbReference>
<dbReference type="Pfam" id="PF08327">
    <property type="entry name" value="AHSA1"/>
    <property type="match status" value="1"/>
</dbReference>
<sequence>MHKKVIVEITTYKSIYDAWNVFINPDYITQWNYASDSWCCPTAINDFVIHGTFSYLMQSKDKKHGFTFSGKYISIIEQREIVYELDDGRIVQVDFIQEGDKVIVRETFDAEKSNPIEIQRTGWQSILNRYKMVLERM</sequence>
<proteinExistence type="inferred from homology"/>
<dbReference type="EMBL" id="JAINWA010000001">
    <property type="protein sequence ID" value="MCD1653552.1"/>
    <property type="molecule type" value="Genomic_DNA"/>
</dbReference>
<dbReference type="AlphaFoldDB" id="A0AAE3EFI3"/>
<evidence type="ECO:0000313" key="3">
    <source>
        <dbReference type="EMBL" id="MCD1653552.1"/>
    </source>
</evidence>